<accession>A0A9N9ACC2</accession>
<organism evidence="1 2">
    <name type="scientific">Acaulospora morrowiae</name>
    <dbReference type="NCBI Taxonomy" id="94023"/>
    <lineage>
        <taxon>Eukaryota</taxon>
        <taxon>Fungi</taxon>
        <taxon>Fungi incertae sedis</taxon>
        <taxon>Mucoromycota</taxon>
        <taxon>Glomeromycotina</taxon>
        <taxon>Glomeromycetes</taxon>
        <taxon>Diversisporales</taxon>
        <taxon>Acaulosporaceae</taxon>
        <taxon>Acaulospora</taxon>
    </lineage>
</organism>
<proteinExistence type="predicted"/>
<gene>
    <name evidence="1" type="ORF">AMORRO_LOCUS4325</name>
</gene>
<sequence length="323" mass="38377">MFELDIANYLDSTLYKDWTIFDMISSTQFQLSVNRIDIFLKDLNTVQQAYHEKCNIHASAKKKLKKIIKDYGKDEIERLISNQDDNTEISIEYGSDIDIQNDNQDQENQETDNEEVEIVDRHRERDFITKVLVNIFDRLLEEFDDSIFELNWIEIESCSVTNRKRKAIHEEYTVLTSDAKKMDLIVKLRRFESEVLLLKVGNTMGPIDDTKNRRDHSKLKIVMKDCLDALKNNLHFKKIDLEEIFIIGIQVTSRKWTIYSLSYNSLQNFYFFVEMATLIFPKTLQDMEIELPIFLEKILALRIKPKKYRKWLIKDLVRQALLL</sequence>
<protein>
    <submittedName>
        <fullName evidence="1">7106_t:CDS:1</fullName>
    </submittedName>
</protein>
<dbReference type="EMBL" id="CAJVPV010002319">
    <property type="protein sequence ID" value="CAG8523545.1"/>
    <property type="molecule type" value="Genomic_DNA"/>
</dbReference>
<name>A0A9N9ACC2_9GLOM</name>
<evidence type="ECO:0000313" key="1">
    <source>
        <dbReference type="EMBL" id="CAG8523545.1"/>
    </source>
</evidence>
<reference evidence="1" key="1">
    <citation type="submission" date="2021-06" db="EMBL/GenBank/DDBJ databases">
        <authorList>
            <person name="Kallberg Y."/>
            <person name="Tangrot J."/>
            <person name="Rosling A."/>
        </authorList>
    </citation>
    <scope>NUCLEOTIDE SEQUENCE</scope>
    <source>
        <strain evidence="1">CL551</strain>
    </source>
</reference>
<dbReference type="OrthoDB" id="2410654at2759"/>
<comment type="caution">
    <text evidence="1">The sequence shown here is derived from an EMBL/GenBank/DDBJ whole genome shotgun (WGS) entry which is preliminary data.</text>
</comment>
<dbReference type="Proteomes" id="UP000789342">
    <property type="component" value="Unassembled WGS sequence"/>
</dbReference>
<keyword evidence="2" id="KW-1185">Reference proteome</keyword>
<evidence type="ECO:0000313" key="2">
    <source>
        <dbReference type="Proteomes" id="UP000789342"/>
    </source>
</evidence>
<dbReference type="AlphaFoldDB" id="A0A9N9ACC2"/>